<comment type="caution">
    <text evidence="1">The sequence shown here is derived from an EMBL/GenBank/DDBJ whole genome shotgun (WGS) entry which is preliminary data.</text>
</comment>
<gene>
    <name evidence="1" type="ORF">CPELLU_LOCUS10635</name>
</gene>
<dbReference type="Proteomes" id="UP000789759">
    <property type="component" value="Unassembled WGS sequence"/>
</dbReference>
<proteinExistence type="predicted"/>
<protein>
    <submittedName>
        <fullName evidence="1">4208_t:CDS:1</fullName>
    </submittedName>
</protein>
<dbReference type="AlphaFoldDB" id="A0A9N9EKP8"/>
<dbReference type="GO" id="GO:0003676">
    <property type="term" value="F:nucleic acid binding"/>
    <property type="evidence" value="ECO:0007669"/>
    <property type="project" value="InterPro"/>
</dbReference>
<reference evidence="1" key="1">
    <citation type="submission" date="2021-06" db="EMBL/GenBank/DDBJ databases">
        <authorList>
            <person name="Kallberg Y."/>
            <person name="Tangrot J."/>
            <person name="Rosling A."/>
        </authorList>
    </citation>
    <scope>NUCLEOTIDE SEQUENCE</scope>
    <source>
        <strain evidence="1">FL966</strain>
    </source>
</reference>
<dbReference type="PANTHER" id="PTHR35871">
    <property type="entry name" value="EXPRESSED PROTEIN"/>
    <property type="match status" value="1"/>
</dbReference>
<dbReference type="EMBL" id="CAJVQA010008861">
    <property type="protein sequence ID" value="CAG8678185.1"/>
    <property type="molecule type" value="Genomic_DNA"/>
</dbReference>
<sequence length="307" mass="35770">MARNWLEAFGFEYSEVRKGMYMNGHEYADVIAYCERFLERMAEYETHMIVFSGENMEKETQPAFQDIIPKGEQPLRKKDQGWSVHVSEFLTDVDGHLIAFPNLPSEACVITYPGKNGTKALFVFDNATRHCAYSEDALVAKNMNLSSGGKQPKMRSTIYRDNIPQEMCFPKDYDDPDLCSCEEGRIDCCAKTTMANQSDFRAQCRKLEEAIILISYKVIFYPKFYCELNYIENFWELAKQYAQCYCNYTWEGLKKTVLQALESVSFTEIRQYAQKAFRFMDVYRKGLTGKVAEYAVKKYYSHSMFQI</sequence>
<evidence type="ECO:0000313" key="1">
    <source>
        <dbReference type="EMBL" id="CAG8678185.1"/>
    </source>
</evidence>
<evidence type="ECO:0000313" key="2">
    <source>
        <dbReference type="Proteomes" id="UP000789759"/>
    </source>
</evidence>
<dbReference type="Gene3D" id="3.30.420.10">
    <property type="entry name" value="Ribonuclease H-like superfamily/Ribonuclease H"/>
    <property type="match status" value="1"/>
</dbReference>
<name>A0A9N9EKP8_9GLOM</name>
<dbReference type="PANTHER" id="PTHR35871:SF1">
    <property type="entry name" value="CXC1-LIKE CYSTEINE CLUSTER ASSOCIATED WITH KDZ TRANSPOSASES DOMAIN-CONTAINING PROTEIN"/>
    <property type="match status" value="1"/>
</dbReference>
<accession>A0A9N9EKP8</accession>
<dbReference type="InterPro" id="IPR036397">
    <property type="entry name" value="RNaseH_sf"/>
</dbReference>
<dbReference type="OrthoDB" id="2418550at2759"/>
<organism evidence="1 2">
    <name type="scientific">Cetraspora pellucida</name>
    <dbReference type="NCBI Taxonomy" id="1433469"/>
    <lineage>
        <taxon>Eukaryota</taxon>
        <taxon>Fungi</taxon>
        <taxon>Fungi incertae sedis</taxon>
        <taxon>Mucoromycota</taxon>
        <taxon>Glomeromycotina</taxon>
        <taxon>Glomeromycetes</taxon>
        <taxon>Diversisporales</taxon>
        <taxon>Gigasporaceae</taxon>
        <taxon>Cetraspora</taxon>
    </lineage>
</organism>
<keyword evidence="2" id="KW-1185">Reference proteome</keyword>